<evidence type="ECO:0000313" key="2">
    <source>
        <dbReference type="Proteomes" id="UP000198339"/>
    </source>
</evidence>
<dbReference type="EMBL" id="FZPA01000015">
    <property type="protein sequence ID" value="SNT19461.1"/>
    <property type="molecule type" value="Genomic_DNA"/>
</dbReference>
<reference evidence="1 2" key="1">
    <citation type="submission" date="2017-06" db="EMBL/GenBank/DDBJ databases">
        <authorList>
            <person name="Kim H.J."/>
            <person name="Triplett B.A."/>
        </authorList>
    </citation>
    <scope>NUCLEOTIDE SEQUENCE [LARGE SCALE GENOMIC DNA]</scope>
    <source>
        <strain evidence="1 2">DS15</strain>
    </source>
</reference>
<keyword evidence="2" id="KW-1185">Reference proteome</keyword>
<sequence>MATASLSTPPDVCNEAAWNTLMSLYLSAKAAADEYERKKLKPLSDERGRIWPDIIAKCDHEMAAQVRWDNQSGYGEVVDEFQALIDIMCEREDALIGFPAPNLPALSWKLEKILEPNHDSTPCWNMSYVRQTIEDHRRLLNGTEA</sequence>
<dbReference type="RefSeq" id="WP_141134025.1">
    <property type="nucleotide sequence ID" value="NZ_FZPA01000015.1"/>
</dbReference>
<name>A0A239KMR9_9SPHN</name>
<gene>
    <name evidence="1" type="ORF">SAMN06295955_11555</name>
</gene>
<accession>A0A239KMR9</accession>
<dbReference type="Proteomes" id="UP000198339">
    <property type="component" value="Unassembled WGS sequence"/>
</dbReference>
<proteinExistence type="predicted"/>
<evidence type="ECO:0000313" key="1">
    <source>
        <dbReference type="EMBL" id="SNT19461.1"/>
    </source>
</evidence>
<protein>
    <submittedName>
        <fullName evidence="1">Uncharacterized protein</fullName>
    </submittedName>
</protein>
<dbReference type="AlphaFoldDB" id="A0A239KMR9"/>
<dbReference type="OrthoDB" id="7596436at2"/>
<organism evidence="1 2">
    <name type="scientific">Sphingopyxis indica</name>
    <dbReference type="NCBI Taxonomy" id="436663"/>
    <lineage>
        <taxon>Bacteria</taxon>
        <taxon>Pseudomonadati</taxon>
        <taxon>Pseudomonadota</taxon>
        <taxon>Alphaproteobacteria</taxon>
        <taxon>Sphingomonadales</taxon>
        <taxon>Sphingomonadaceae</taxon>
        <taxon>Sphingopyxis</taxon>
    </lineage>
</organism>